<dbReference type="Gene3D" id="1.10.220.150">
    <property type="entry name" value="Arf GTPase activating protein"/>
    <property type="match status" value="1"/>
</dbReference>
<dbReference type="InterPro" id="IPR002110">
    <property type="entry name" value="Ankyrin_rpt"/>
</dbReference>
<dbReference type="SMART" id="SM00248">
    <property type="entry name" value="ANK"/>
    <property type="match status" value="2"/>
</dbReference>
<dbReference type="InterPro" id="IPR001849">
    <property type="entry name" value="PH_domain"/>
</dbReference>
<dbReference type="CDD" id="cd01250">
    <property type="entry name" value="PH_AGAP"/>
    <property type="match status" value="1"/>
</dbReference>
<evidence type="ECO:0000259" key="11">
    <source>
        <dbReference type="PROSITE" id="PS50115"/>
    </source>
</evidence>
<evidence type="ECO:0000256" key="8">
    <source>
        <dbReference type="PROSITE-ProRule" id="PRU00288"/>
    </source>
</evidence>
<dbReference type="SMART" id="SM00105">
    <property type="entry name" value="ArfGap"/>
    <property type="match status" value="1"/>
</dbReference>
<evidence type="ECO:0000256" key="3">
    <source>
        <dbReference type="ARBA" id="ARBA00022723"/>
    </source>
</evidence>
<dbReference type="Gene3D" id="2.30.29.30">
    <property type="entry name" value="Pleckstrin-homology domain (PH domain)/Phosphotyrosine-binding domain (PTB)"/>
    <property type="match status" value="2"/>
</dbReference>
<dbReference type="GO" id="GO:0008270">
    <property type="term" value="F:zinc ion binding"/>
    <property type="evidence" value="ECO:0007669"/>
    <property type="project" value="UniProtKB-KW"/>
</dbReference>
<dbReference type="InterPro" id="IPR027417">
    <property type="entry name" value="P-loop_NTPase"/>
</dbReference>
<dbReference type="FunFam" id="1.10.220.150:FF:000001">
    <property type="entry name" value="Arf-GAP with GTPase, ANK repeat and PH domain-containing protein 1"/>
    <property type="match status" value="1"/>
</dbReference>
<accession>A0AAN8WMS2</accession>
<feature type="compositionally biased region" description="Polar residues" evidence="9">
    <location>
        <begin position="71"/>
        <end position="83"/>
    </location>
</feature>
<evidence type="ECO:0000313" key="12">
    <source>
        <dbReference type="EMBL" id="KAK7068967.1"/>
    </source>
</evidence>
<dbReference type="PROSITE" id="PS50003">
    <property type="entry name" value="PH_DOMAIN"/>
    <property type="match status" value="1"/>
</dbReference>
<keyword evidence="13" id="KW-1185">Reference proteome</keyword>
<dbReference type="InterPro" id="IPR036770">
    <property type="entry name" value="Ankyrin_rpt-contain_sf"/>
</dbReference>
<organism evidence="12 13">
    <name type="scientific">Halocaridina rubra</name>
    <name type="common">Hawaiian red shrimp</name>
    <dbReference type="NCBI Taxonomy" id="373956"/>
    <lineage>
        <taxon>Eukaryota</taxon>
        <taxon>Metazoa</taxon>
        <taxon>Ecdysozoa</taxon>
        <taxon>Arthropoda</taxon>
        <taxon>Crustacea</taxon>
        <taxon>Multicrustacea</taxon>
        <taxon>Malacostraca</taxon>
        <taxon>Eumalacostraca</taxon>
        <taxon>Eucarida</taxon>
        <taxon>Decapoda</taxon>
        <taxon>Pleocyemata</taxon>
        <taxon>Caridea</taxon>
        <taxon>Atyoidea</taxon>
        <taxon>Atyidae</taxon>
        <taxon>Halocaridina</taxon>
    </lineage>
</organism>
<feature type="compositionally biased region" description="Pro residues" evidence="9">
    <location>
        <begin position="705"/>
        <end position="721"/>
    </location>
</feature>
<feature type="repeat" description="ANK" evidence="7">
    <location>
        <begin position="636"/>
        <end position="668"/>
    </location>
</feature>
<dbReference type="PROSITE" id="PS50088">
    <property type="entry name" value="ANK_REPEAT"/>
    <property type="match status" value="1"/>
</dbReference>
<evidence type="ECO:0000313" key="13">
    <source>
        <dbReference type="Proteomes" id="UP001381693"/>
    </source>
</evidence>
<dbReference type="GO" id="GO:0003924">
    <property type="term" value="F:GTPase activity"/>
    <property type="evidence" value="ECO:0007669"/>
    <property type="project" value="TreeGrafter"/>
</dbReference>
<feature type="compositionally biased region" description="Low complexity" evidence="9">
    <location>
        <begin position="211"/>
        <end position="220"/>
    </location>
</feature>
<protein>
    <submittedName>
        <fullName evidence="12">Arf-GAP with GTPase, ANK repeat and PH domain-containing protein 3</fullName>
    </submittedName>
</protein>
<dbReference type="PROSITE" id="PS50115">
    <property type="entry name" value="ARFGAP"/>
    <property type="match status" value="1"/>
</dbReference>
<dbReference type="Pfam" id="PF12796">
    <property type="entry name" value="Ank_2"/>
    <property type="match status" value="1"/>
</dbReference>
<dbReference type="PRINTS" id="PR00405">
    <property type="entry name" value="REVINTRACTNG"/>
</dbReference>
<dbReference type="PANTHER" id="PTHR45819">
    <property type="entry name" value="CENTAURIN-GAMMA-1A"/>
    <property type="match status" value="1"/>
</dbReference>
<feature type="compositionally biased region" description="Polar residues" evidence="9">
    <location>
        <begin position="92"/>
        <end position="138"/>
    </location>
</feature>
<dbReference type="Proteomes" id="UP001381693">
    <property type="component" value="Unassembled WGS sequence"/>
</dbReference>
<dbReference type="SMART" id="SM00233">
    <property type="entry name" value="PH"/>
    <property type="match status" value="1"/>
</dbReference>
<evidence type="ECO:0000256" key="7">
    <source>
        <dbReference type="PROSITE-ProRule" id="PRU00023"/>
    </source>
</evidence>
<sequence length="760" mass="82752">MKLPFLRETSRVYIMDGISENNPRVIDDGRARKLASDLKRCSYYETCATYGLNVERVFHDACSKIVAQRLSQQGVTPNNSRPGTPTHLLRYPSSNNGYPASSYSVSGPLTPQISSSGQQATPISGTSPSHVLSNTISKDATLRSGHHGSGAELTAMTRTDSFRDDGFKRVSAPGAVTTAPFIAPPPPPPSTVPPSNIMDVLPTPRDNKDLPTPSSTPTTSRKSRRKSNLFTPSKKSDEKDKSKNGEVGSGRSIPIKQGYLYKKSNKALNKDWKKKYVTLCDTGRLTYHPSLHDYMEDIHGKEISLQYTTVKVPGMKPRGSKVVGGGAGGEQLNSDMQTLSIAASTPGPPLAARTSLGGTLQSNKDKVTLMSYETLNDPAGMNGLDSAASISSKIETPNVKKRHRRMKSSGNKNAECEDSEGYEFSLVSLDNKQWLFEAVSQEERDEWVTAIEQQILSSLQGNESNKSKTRQTMSIDPQTILAIKNQVPGNINCVDCGEPNPEWASINLGVLMCIECSGIHRNLGSHISKVRSLDLDDWPAGPLSVMMSLGNEVVNKTWEANLRGQTKPNLRSSREEKERWIRAKYESKEFLAPPQCGISIQEQLVDCVCRGDVQRLAAILPHAGEAVNSPLAPHRDLRTPLHLAAAFPSLPCVQLLLWYNGSVKTCDAEGRSCLFYARSAGDKEVVDLLIQNGCPQDVSSLMGHPKPPLTPHTPMGGPPPLSSHSSTTLPLTSQPSTLPRRKGSISRKPEILDKLQASVI</sequence>
<dbReference type="InterPro" id="IPR051282">
    <property type="entry name" value="Arf-GAP_GTPase_ANK_PH"/>
</dbReference>
<feature type="region of interest" description="Disordered" evidence="9">
    <location>
        <begin position="700"/>
        <end position="749"/>
    </location>
</feature>
<dbReference type="AlphaFoldDB" id="A0AAN8WMS2"/>
<dbReference type="Pfam" id="PF01412">
    <property type="entry name" value="ArfGap"/>
    <property type="match status" value="1"/>
</dbReference>
<keyword evidence="4 8" id="KW-0863">Zinc-finger</keyword>
<evidence type="ECO:0000259" key="10">
    <source>
        <dbReference type="PROSITE" id="PS50003"/>
    </source>
</evidence>
<dbReference type="Gene3D" id="1.25.40.20">
    <property type="entry name" value="Ankyrin repeat-containing domain"/>
    <property type="match status" value="1"/>
</dbReference>
<feature type="compositionally biased region" description="Low complexity" evidence="9">
    <location>
        <begin position="722"/>
        <end position="738"/>
    </location>
</feature>
<feature type="compositionally biased region" description="Pro residues" evidence="9">
    <location>
        <begin position="182"/>
        <end position="192"/>
    </location>
</feature>
<comment type="caution">
    <text evidence="12">The sequence shown here is derived from an EMBL/GenBank/DDBJ whole genome shotgun (WGS) entry which is preliminary data.</text>
</comment>
<evidence type="ECO:0000256" key="9">
    <source>
        <dbReference type="SAM" id="MobiDB-lite"/>
    </source>
</evidence>
<dbReference type="InterPro" id="IPR037278">
    <property type="entry name" value="ARFGAP/RecO"/>
</dbReference>
<dbReference type="PANTHER" id="PTHR45819:SF5">
    <property type="entry name" value="CENTAURIN-GAMMA-1A"/>
    <property type="match status" value="1"/>
</dbReference>
<dbReference type="SUPFAM" id="SSF52540">
    <property type="entry name" value="P-loop containing nucleoside triphosphate hydrolases"/>
    <property type="match status" value="1"/>
</dbReference>
<dbReference type="InterPro" id="IPR038508">
    <property type="entry name" value="ArfGAP_dom_sf"/>
</dbReference>
<dbReference type="FunFam" id="2.30.29.30:FF:000109">
    <property type="entry name" value="Arf-GAP with GTPase, ANK repeat and PH domain-containing protein 1"/>
    <property type="match status" value="1"/>
</dbReference>
<dbReference type="SUPFAM" id="SSF57863">
    <property type="entry name" value="ArfGap/RecO-like zinc finger"/>
    <property type="match status" value="1"/>
</dbReference>
<feature type="domain" description="Arf-GAP" evidence="11">
    <location>
        <begin position="478"/>
        <end position="590"/>
    </location>
</feature>
<dbReference type="Gene3D" id="3.40.50.300">
    <property type="entry name" value="P-loop containing nucleotide triphosphate hydrolases"/>
    <property type="match status" value="1"/>
</dbReference>
<proteinExistence type="inferred from homology"/>
<dbReference type="EMBL" id="JAXCGZ010017066">
    <property type="protein sequence ID" value="KAK7068967.1"/>
    <property type="molecule type" value="Genomic_DNA"/>
</dbReference>
<keyword evidence="6 7" id="KW-0040">ANK repeat</keyword>
<keyword evidence="5" id="KW-0862">Zinc</keyword>
<comment type="similarity">
    <text evidence="1">Belongs to the centaurin gamma-like family.</text>
</comment>
<feature type="compositionally biased region" description="Basic and acidic residues" evidence="9">
    <location>
        <begin position="234"/>
        <end position="244"/>
    </location>
</feature>
<gene>
    <name evidence="12" type="primary">AGAP3</name>
    <name evidence="12" type="ORF">SK128_004092</name>
</gene>
<dbReference type="SUPFAM" id="SSF48403">
    <property type="entry name" value="Ankyrin repeat"/>
    <property type="match status" value="1"/>
</dbReference>
<dbReference type="GO" id="GO:0005096">
    <property type="term" value="F:GTPase activator activity"/>
    <property type="evidence" value="ECO:0007669"/>
    <property type="project" value="UniProtKB-KW"/>
</dbReference>
<dbReference type="SUPFAM" id="SSF50729">
    <property type="entry name" value="PH domain-like"/>
    <property type="match status" value="1"/>
</dbReference>
<feature type="domain" description="PH" evidence="10">
    <location>
        <begin position="253"/>
        <end position="456"/>
    </location>
</feature>
<dbReference type="InterPro" id="IPR001164">
    <property type="entry name" value="ArfGAP_dom"/>
</dbReference>
<reference evidence="12 13" key="1">
    <citation type="submission" date="2023-11" db="EMBL/GenBank/DDBJ databases">
        <title>Halocaridina rubra genome assembly.</title>
        <authorList>
            <person name="Smith C."/>
        </authorList>
    </citation>
    <scope>NUCLEOTIDE SEQUENCE [LARGE SCALE GENOMIC DNA]</scope>
    <source>
        <strain evidence="12">EP-1</strain>
        <tissue evidence="12">Whole</tissue>
    </source>
</reference>
<evidence type="ECO:0000256" key="4">
    <source>
        <dbReference type="ARBA" id="ARBA00022771"/>
    </source>
</evidence>
<evidence type="ECO:0000256" key="6">
    <source>
        <dbReference type="ARBA" id="ARBA00023043"/>
    </source>
</evidence>
<evidence type="ECO:0000256" key="1">
    <source>
        <dbReference type="ARBA" id="ARBA00005430"/>
    </source>
</evidence>
<name>A0AAN8WMS2_HALRR</name>
<evidence type="ECO:0000256" key="2">
    <source>
        <dbReference type="ARBA" id="ARBA00022468"/>
    </source>
</evidence>
<keyword evidence="2" id="KW-0343">GTPase activation</keyword>
<keyword evidence="3" id="KW-0479">Metal-binding</keyword>
<dbReference type="InterPro" id="IPR011993">
    <property type="entry name" value="PH-like_dom_sf"/>
</dbReference>
<dbReference type="CDD" id="cd08836">
    <property type="entry name" value="ArfGap_AGAP"/>
    <property type="match status" value="1"/>
</dbReference>
<feature type="region of interest" description="Disordered" evidence="9">
    <location>
        <begin position="71"/>
        <end position="252"/>
    </location>
</feature>
<evidence type="ECO:0000256" key="5">
    <source>
        <dbReference type="ARBA" id="ARBA00022833"/>
    </source>
</evidence>